<dbReference type="InterPro" id="IPR037259">
    <property type="entry name" value="BRK_sf"/>
</dbReference>
<evidence type="ECO:0000259" key="5">
    <source>
        <dbReference type="SMART" id="SM00592"/>
    </source>
</evidence>
<keyword evidence="7" id="KW-1185">Reference proteome</keyword>
<dbReference type="EMBL" id="JANEYF010001949">
    <property type="protein sequence ID" value="KAJ8953860.1"/>
    <property type="molecule type" value="Genomic_DNA"/>
</dbReference>
<evidence type="ECO:0000256" key="1">
    <source>
        <dbReference type="ARBA" id="ARBA00004123"/>
    </source>
</evidence>
<sequence length="66" mass="7207">MVKLVVVLKGQGNMLTGNKAPSAANLEQWLKEHPGYEVVRSGGKVVTAKVSQIVLLVKKYFFYDGA</sequence>
<dbReference type="Proteomes" id="UP001162156">
    <property type="component" value="Unassembled WGS sequence"/>
</dbReference>
<protein>
    <recommendedName>
        <fullName evidence="5">BRK domain-containing protein</fullName>
    </recommendedName>
</protein>
<evidence type="ECO:0000256" key="4">
    <source>
        <dbReference type="ARBA" id="ARBA00023242"/>
    </source>
</evidence>
<keyword evidence="2" id="KW-0805">Transcription regulation</keyword>
<organism evidence="6 7">
    <name type="scientific">Rhamnusium bicolor</name>
    <dbReference type="NCBI Taxonomy" id="1586634"/>
    <lineage>
        <taxon>Eukaryota</taxon>
        <taxon>Metazoa</taxon>
        <taxon>Ecdysozoa</taxon>
        <taxon>Arthropoda</taxon>
        <taxon>Hexapoda</taxon>
        <taxon>Insecta</taxon>
        <taxon>Pterygota</taxon>
        <taxon>Neoptera</taxon>
        <taxon>Endopterygota</taxon>
        <taxon>Coleoptera</taxon>
        <taxon>Polyphaga</taxon>
        <taxon>Cucujiformia</taxon>
        <taxon>Chrysomeloidea</taxon>
        <taxon>Cerambycidae</taxon>
        <taxon>Lepturinae</taxon>
        <taxon>Rhagiini</taxon>
        <taxon>Rhamnusium</taxon>
    </lineage>
</organism>
<evidence type="ECO:0000313" key="6">
    <source>
        <dbReference type="EMBL" id="KAJ8953860.1"/>
    </source>
</evidence>
<feature type="domain" description="BRK" evidence="5">
    <location>
        <begin position="1"/>
        <end position="43"/>
    </location>
</feature>
<name>A0AAV8YQY0_9CUCU</name>
<dbReference type="Gene3D" id="3.40.5.120">
    <property type="match status" value="1"/>
</dbReference>
<evidence type="ECO:0000256" key="2">
    <source>
        <dbReference type="ARBA" id="ARBA00023015"/>
    </source>
</evidence>
<gene>
    <name evidence="6" type="ORF">NQ314_007200</name>
</gene>
<comment type="subcellular location">
    <subcellularLocation>
        <location evidence="1">Nucleus</location>
    </subcellularLocation>
</comment>
<dbReference type="GO" id="GO:0005634">
    <property type="term" value="C:nucleus"/>
    <property type="evidence" value="ECO:0007669"/>
    <property type="project" value="UniProtKB-SubCell"/>
</dbReference>
<keyword evidence="4" id="KW-0539">Nucleus</keyword>
<evidence type="ECO:0000256" key="3">
    <source>
        <dbReference type="ARBA" id="ARBA00023163"/>
    </source>
</evidence>
<dbReference type="SMART" id="SM00592">
    <property type="entry name" value="BRK"/>
    <property type="match status" value="1"/>
</dbReference>
<reference evidence="6" key="1">
    <citation type="journal article" date="2023" name="Insect Mol. Biol.">
        <title>Genome sequencing provides insights into the evolution of gene families encoding plant cell wall-degrading enzymes in longhorned beetles.</title>
        <authorList>
            <person name="Shin N.R."/>
            <person name="Okamura Y."/>
            <person name="Kirsch R."/>
            <person name="Pauchet Y."/>
        </authorList>
    </citation>
    <scope>NUCLEOTIDE SEQUENCE</scope>
    <source>
        <strain evidence="6">RBIC_L_NR</strain>
    </source>
</reference>
<dbReference type="Pfam" id="PF07533">
    <property type="entry name" value="BRK"/>
    <property type="match status" value="1"/>
</dbReference>
<comment type="caution">
    <text evidence="6">The sequence shown here is derived from an EMBL/GenBank/DDBJ whole genome shotgun (WGS) entry which is preliminary data.</text>
</comment>
<accession>A0AAV8YQY0</accession>
<keyword evidence="3" id="KW-0804">Transcription</keyword>
<evidence type="ECO:0000313" key="7">
    <source>
        <dbReference type="Proteomes" id="UP001162156"/>
    </source>
</evidence>
<dbReference type="SUPFAM" id="SSF160481">
    <property type="entry name" value="BRK domain-like"/>
    <property type="match status" value="1"/>
</dbReference>
<dbReference type="InterPro" id="IPR006576">
    <property type="entry name" value="BRK_domain"/>
</dbReference>
<dbReference type="AlphaFoldDB" id="A0AAV8YQY0"/>
<proteinExistence type="predicted"/>